<evidence type="ECO:0000256" key="3">
    <source>
        <dbReference type="ARBA" id="ARBA00012438"/>
    </source>
</evidence>
<evidence type="ECO:0000256" key="9">
    <source>
        <dbReference type="ARBA" id="ARBA00023012"/>
    </source>
</evidence>
<dbReference type="SMART" id="SM00304">
    <property type="entry name" value="HAMP"/>
    <property type="match status" value="1"/>
</dbReference>
<feature type="transmembrane region" description="Helical" evidence="11">
    <location>
        <begin position="14"/>
        <end position="36"/>
    </location>
</feature>
<gene>
    <name evidence="14" type="ORF">HNQ60_003435</name>
</gene>
<dbReference type="InterPro" id="IPR003660">
    <property type="entry name" value="HAMP_dom"/>
</dbReference>
<feature type="domain" description="HAMP" evidence="13">
    <location>
        <begin position="184"/>
        <end position="237"/>
    </location>
</feature>
<evidence type="ECO:0000256" key="5">
    <source>
        <dbReference type="ARBA" id="ARBA00022679"/>
    </source>
</evidence>
<comment type="subcellular location">
    <subcellularLocation>
        <location evidence="2">Membrane</location>
    </subcellularLocation>
</comment>
<sequence length="457" mass="49931">MSAPRKFRLSTSRLTALFAAIFAAGIAILLTTVYILTARVLDHEVDVVIQAEVNGLIDDYRRGGVLQLVETLHRRADSWGRTGAVYLLVDAQGRRIAGNIAGWPEQIATSDAWIEFEIDASEHGGVVAHPVRAQIFKLPSGRSLLVGTDILERKQLASRLRSAMIWGTSLCLALAVPVTYFYSQRVRRRIAAVATTCESIMTGRLSERLPVEGSHDEFDELAKTVNGMLDRIEQQTSVLRTTFDSAAHDLRAPLYRARVRIEEALQHPDLASGSREVMDATLAELDRVQRTLGTLLQIAQADGSARELALQAVDLAELAREIVDLYQPEASERGLSLAFSGETHAIIRGNQQLLAQALVNLVENALKYVPASGRIDVAVETTSNEVNLTVADNGPGVPAAEREHILQPFVRLERDRTQTGSGLGLSLVAAVMRLHRGTVELSDNAPGLRVACRFQKG</sequence>
<dbReference type="Gene3D" id="6.10.340.10">
    <property type="match status" value="1"/>
</dbReference>
<feature type="domain" description="Histidine kinase" evidence="12">
    <location>
        <begin position="245"/>
        <end position="457"/>
    </location>
</feature>
<evidence type="ECO:0000313" key="14">
    <source>
        <dbReference type="EMBL" id="MBB6094548.1"/>
    </source>
</evidence>
<dbReference type="GO" id="GO:0000155">
    <property type="term" value="F:phosphorelay sensor kinase activity"/>
    <property type="evidence" value="ECO:0007669"/>
    <property type="project" value="InterPro"/>
</dbReference>
<evidence type="ECO:0000259" key="12">
    <source>
        <dbReference type="PROSITE" id="PS50109"/>
    </source>
</evidence>
<dbReference type="InterPro" id="IPR036890">
    <property type="entry name" value="HATPase_C_sf"/>
</dbReference>
<keyword evidence="4" id="KW-0597">Phosphoprotein</keyword>
<dbReference type="CDD" id="cd06225">
    <property type="entry name" value="HAMP"/>
    <property type="match status" value="1"/>
</dbReference>
<dbReference type="AlphaFoldDB" id="A0A841HR27"/>
<accession>A0A841HR27</accession>
<dbReference type="InterPro" id="IPR004358">
    <property type="entry name" value="Sig_transdc_His_kin-like_C"/>
</dbReference>
<keyword evidence="6 11" id="KW-0812">Transmembrane</keyword>
<feature type="transmembrane region" description="Helical" evidence="11">
    <location>
        <begin position="163"/>
        <end position="182"/>
    </location>
</feature>
<dbReference type="EMBL" id="JACHHZ010000004">
    <property type="protein sequence ID" value="MBB6094548.1"/>
    <property type="molecule type" value="Genomic_DNA"/>
</dbReference>
<keyword evidence="8 11" id="KW-1133">Transmembrane helix</keyword>
<evidence type="ECO:0000256" key="2">
    <source>
        <dbReference type="ARBA" id="ARBA00004370"/>
    </source>
</evidence>
<evidence type="ECO:0000313" key="15">
    <source>
        <dbReference type="Proteomes" id="UP000588068"/>
    </source>
</evidence>
<dbReference type="InterPro" id="IPR005467">
    <property type="entry name" value="His_kinase_dom"/>
</dbReference>
<dbReference type="PANTHER" id="PTHR45436">
    <property type="entry name" value="SENSOR HISTIDINE KINASE YKOH"/>
    <property type="match status" value="1"/>
</dbReference>
<dbReference type="Gene3D" id="3.30.565.10">
    <property type="entry name" value="Histidine kinase-like ATPase, C-terminal domain"/>
    <property type="match status" value="1"/>
</dbReference>
<evidence type="ECO:0000256" key="1">
    <source>
        <dbReference type="ARBA" id="ARBA00000085"/>
    </source>
</evidence>
<evidence type="ECO:0000259" key="13">
    <source>
        <dbReference type="PROSITE" id="PS50885"/>
    </source>
</evidence>
<dbReference type="SUPFAM" id="SSF158472">
    <property type="entry name" value="HAMP domain-like"/>
    <property type="match status" value="1"/>
</dbReference>
<evidence type="ECO:0000256" key="10">
    <source>
        <dbReference type="ARBA" id="ARBA00023136"/>
    </source>
</evidence>
<comment type="catalytic activity">
    <reaction evidence="1">
        <text>ATP + protein L-histidine = ADP + protein N-phospho-L-histidine.</text>
        <dbReference type="EC" id="2.7.13.3"/>
    </reaction>
</comment>
<dbReference type="InterPro" id="IPR003661">
    <property type="entry name" value="HisK_dim/P_dom"/>
</dbReference>
<evidence type="ECO:0000256" key="7">
    <source>
        <dbReference type="ARBA" id="ARBA00022777"/>
    </source>
</evidence>
<dbReference type="InterPro" id="IPR050428">
    <property type="entry name" value="TCS_sensor_his_kinase"/>
</dbReference>
<dbReference type="PRINTS" id="PR00344">
    <property type="entry name" value="BCTRLSENSOR"/>
</dbReference>
<keyword evidence="9" id="KW-0902">Two-component regulatory system</keyword>
<dbReference type="CDD" id="cd00082">
    <property type="entry name" value="HisKA"/>
    <property type="match status" value="1"/>
</dbReference>
<keyword evidence="10 11" id="KW-0472">Membrane</keyword>
<keyword evidence="5" id="KW-0808">Transferase</keyword>
<dbReference type="InterPro" id="IPR036097">
    <property type="entry name" value="HisK_dim/P_sf"/>
</dbReference>
<dbReference type="PROSITE" id="PS50109">
    <property type="entry name" value="HIS_KIN"/>
    <property type="match status" value="1"/>
</dbReference>
<dbReference type="SUPFAM" id="SSF47384">
    <property type="entry name" value="Homodimeric domain of signal transducing histidine kinase"/>
    <property type="match status" value="1"/>
</dbReference>
<evidence type="ECO:0000256" key="11">
    <source>
        <dbReference type="SAM" id="Phobius"/>
    </source>
</evidence>
<comment type="caution">
    <text evidence="14">The sequence shown here is derived from an EMBL/GenBank/DDBJ whole genome shotgun (WGS) entry which is preliminary data.</text>
</comment>
<dbReference type="PANTHER" id="PTHR45436:SF8">
    <property type="entry name" value="HISTIDINE KINASE"/>
    <property type="match status" value="1"/>
</dbReference>
<protein>
    <recommendedName>
        <fullName evidence="3">histidine kinase</fullName>
        <ecNumber evidence="3">2.7.13.3</ecNumber>
    </recommendedName>
</protein>
<keyword evidence="15" id="KW-1185">Reference proteome</keyword>
<proteinExistence type="predicted"/>
<organism evidence="14 15">
    <name type="scientific">Povalibacter uvarum</name>
    <dbReference type="NCBI Taxonomy" id="732238"/>
    <lineage>
        <taxon>Bacteria</taxon>
        <taxon>Pseudomonadati</taxon>
        <taxon>Pseudomonadota</taxon>
        <taxon>Gammaproteobacteria</taxon>
        <taxon>Steroidobacterales</taxon>
        <taxon>Steroidobacteraceae</taxon>
        <taxon>Povalibacter</taxon>
    </lineage>
</organism>
<dbReference type="CDD" id="cd00075">
    <property type="entry name" value="HATPase"/>
    <property type="match status" value="1"/>
</dbReference>
<keyword evidence="7 14" id="KW-0418">Kinase</keyword>
<dbReference type="Pfam" id="PF00672">
    <property type="entry name" value="HAMP"/>
    <property type="match status" value="1"/>
</dbReference>
<dbReference type="Proteomes" id="UP000588068">
    <property type="component" value="Unassembled WGS sequence"/>
</dbReference>
<dbReference type="SMART" id="SM00387">
    <property type="entry name" value="HATPase_c"/>
    <property type="match status" value="1"/>
</dbReference>
<dbReference type="PROSITE" id="PS50885">
    <property type="entry name" value="HAMP"/>
    <property type="match status" value="1"/>
</dbReference>
<name>A0A841HR27_9GAMM</name>
<dbReference type="EC" id="2.7.13.3" evidence="3"/>
<reference evidence="14 15" key="1">
    <citation type="submission" date="2020-08" db="EMBL/GenBank/DDBJ databases">
        <title>Genomic Encyclopedia of Type Strains, Phase IV (KMG-IV): sequencing the most valuable type-strain genomes for metagenomic binning, comparative biology and taxonomic classification.</title>
        <authorList>
            <person name="Goeker M."/>
        </authorList>
    </citation>
    <scope>NUCLEOTIDE SEQUENCE [LARGE SCALE GENOMIC DNA]</scope>
    <source>
        <strain evidence="14 15">DSM 26723</strain>
    </source>
</reference>
<evidence type="ECO:0000256" key="6">
    <source>
        <dbReference type="ARBA" id="ARBA00022692"/>
    </source>
</evidence>
<evidence type="ECO:0000256" key="4">
    <source>
        <dbReference type="ARBA" id="ARBA00022553"/>
    </source>
</evidence>
<dbReference type="RefSeq" id="WP_184333963.1">
    <property type="nucleotide sequence ID" value="NZ_JACHHZ010000004.1"/>
</dbReference>
<dbReference type="InterPro" id="IPR003594">
    <property type="entry name" value="HATPase_dom"/>
</dbReference>
<evidence type="ECO:0000256" key="8">
    <source>
        <dbReference type="ARBA" id="ARBA00022989"/>
    </source>
</evidence>
<dbReference type="GO" id="GO:0005886">
    <property type="term" value="C:plasma membrane"/>
    <property type="evidence" value="ECO:0007669"/>
    <property type="project" value="TreeGrafter"/>
</dbReference>
<dbReference type="SUPFAM" id="SSF55874">
    <property type="entry name" value="ATPase domain of HSP90 chaperone/DNA topoisomerase II/histidine kinase"/>
    <property type="match status" value="1"/>
</dbReference>
<dbReference type="Pfam" id="PF02518">
    <property type="entry name" value="HATPase_c"/>
    <property type="match status" value="1"/>
</dbReference>